<dbReference type="InParanoid" id="A0A0D2A025"/>
<accession>A0A0D2A025</accession>
<dbReference type="GeneID" id="27316460"/>
<dbReference type="VEuPathDB" id="FungiDB:PV09_08487"/>
<gene>
    <name evidence="1" type="ORF">PV09_08487</name>
</gene>
<sequence length="70" mass="7702">MSADEGVLGAVGTSELTDVIDEQERVLTRTEWSAAEDELAVQLVGRVPPSFDAPGPHYFNLLKRWLNTAM</sequence>
<dbReference type="HOGENOM" id="CLU_2759735_0_0_1"/>
<evidence type="ECO:0000313" key="1">
    <source>
        <dbReference type="EMBL" id="KIV99977.1"/>
    </source>
</evidence>
<proteinExistence type="predicted"/>
<keyword evidence="2" id="KW-1185">Reference proteome</keyword>
<dbReference type="RefSeq" id="XP_016209847.1">
    <property type="nucleotide sequence ID" value="XM_016362399.1"/>
</dbReference>
<evidence type="ECO:0000313" key="2">
    <source>
        <dbReference type="Proteomes" id="UP000053259"/>
    </source>
</evidence>
<dbReference type="AlphaFoldDB" id="A0A0D2A025"/>
<dbReference type="Proteomes" id="UP000053259">
    <property type="component" value="Unassembled WGS sequence"/>
</dbReference>
<protein>
    <submittedName>
        <fullName evidence="1">Uncharacterized protein</fullName>
    </submittedName>
</protein>
<name>A0A0D2A025_9PEZI</name>
<reference evidence="1 2" key="1">
    <citation type="submission" date="2015-01" db="EMBL/GenBank/DDBJ databases">
        <title>The Genome Sequence of Ochroconis gallopava CBS43764.</title>
        <authorList>
            <consortium name="The Broad Institute Genomics Platform"/>
            <person name="Cuomo C."/>
            <person name="de Hoog S."/>
            <person name="Gorbushina A."/>
            <person name="Stielow B."/>
            <person name="Teixiera M."/>
            <person name="Abouelleil A."/>
            <person name="Chapman S.B."/>
            <person name="Priest M."/>
            <person name="Young S.K."/>
            <person name="Wortman J."/>
            <person name="Nusbaum C."/>
            <person name="Birren B."/>
        </authorList>
    </citation>
    <scope>NUCLEOTIDE SEQUENCE [LARGE SCALE GENOMIC DNA]</scope>
    <source>
        <strain evidence="1 2">CBS 43764</strain>
    </source>
</reference>
<organism evidence="1 2">
    <name type="scientific">Verruconis gallopava</name>
    <dbReference type="NCBI Taxonomy" id="253628"/>
    <lineage>
        <taxon>Eukaryota</taxon>
        <taxon>Fungi</taxon>
        <taxon>Dikarya</taxon>
        <taxon>Ascomycota</taxon>
        <taxon>Pezizomycotina</taxon>
        <taxon>Dothideomycetes</taxon>
        <taxon>Pleosporomycetidae</taxon>
        <taxon>Venturiales</taxon>
        <taxon>Sympoventuriaceae</taxon>
        <taxon>Verruconis</taxon>
    </lineage>
</organism>
<dbReference type="EMBL" id="KN847569">
    <property type="protein sequence ID" value="KIV99977.1"/>
    <property type="molecule type" value="Genomic_DNA"/>
</dbReference>